<reference evidence="6 7" key="1">
    <citation type="journal article" date="2021" name="Elife">
        <title>Chloroplast acquisition without the gene transfer in kleptoplastic sea slugs, Plakobranchus ocellatus.</title>
        <authorList>
            <person name="Maeda T."/>
            <person name="Takahashi S."/>
            <person name="Yoshida T."/>
            <person name="Shimamura S."/>
            <person name="Takaki Y."/>
            <person name="Nagai Y."/>
            <person name="Toyoda A."/>
            <person name="Suzuki Y."/>
            <person name="Arimoto A."/>
            <person name="Ishii H."/>
            <person name="Satoh N."/>
            <person name="Nishiyama T."/>
            <person name="Hasebe M."/>
            <person name="Maruyama T."/>
            <person name="Minagawa J."/>
            <person name="Obokata J."/>
            <person name="Shigenobu S."/>
        </authorList>
    </citation>
    <scope>NUCLEOTIDE SEQUENCE [LARGE SCALE GENOMIC DNA]</scope>
</reference>
<dbReference type="Gene3D" id="2.40.70.10">
    <property type="entry name" value="Acid Proteases"/>
    <property type="match status" value="2"/>
</dbReference>
<sequence>MNLSLAAALALALISVCAANLINVPLSQDRRSLWNFKAGVLRRPWKFNVQRLSHPVRPKQSRRPKQPPQASQPFPDDHIAGSVKLTNYKNKVYHLPIEIGTPGQKFNMALHTSYSAMWVPSAHYPFSHRRYNNASSSTYIATGKHFGEYLEAKQGYWSQDSVTVAGATVRNQTFGEVQSAYDLFKDMDIDGVFGLMPIHSDGDEGPTVLENMIIQRRLPIPSFSLYLNRVEVSYRNQVPKAWHGKADLDTSTPLIYGPMKEIKTLHTLLGGTPHEKQRGRFVFDCSKVDSLPDVGFLVNGHSLPLSSKDYVIKEDEDGQVICFSAFTGLHGNEYKTPAWTFGSSFMRAYYIYFDKGSSRLGFAKARH</sequence>
<feature type="domain" description="Peptidase A1" evidence="5">
    <location>
        <begin position="248"/>
        <end position="363"/>
    </location>
</feature>
<dbReference type="InterPro" id="IPR001461">
    <property type="entry name" value="Aspartic_peptidase_A1"/>
</dbReference>
<feature type="domain" description="Peptidase A1" evidence="5">
    <location>
        <begin position="93"/>
        <end position="228"/>
    </location>
</feature>
<dbReference type="Pfam" id="PF00026">
    <property type="entry name" value="Asp"/>
    <property type="match status" value="2"/>
</dbReference>
<dbReference type="InterPro" id="IPR033121">
    <property type="entry name" value="PEPTIDASE_A1"/>
</dbReference>
<dbReference type="GO" id="GO:0004190">
    <property type="term" value="F:aspartic-type endopeptidase activity"/>
    <property type="evidence" value="ECO:0007669"/>
    <property type="project" value="InterPro"/>
</dbReference>
<evidence type="ECO:0000256" key="3">
    <source>
        <dbReference type="SAM" id="MobiDB-lite"/>
    </source>
</evidence>
<name>A0AAV4BWT1_9GAST</name>
<dbReference type="GO" id="GO:0006508">
    <property type="term" value="P:proteolysis"/>
    <property type="evidence" value="ECO:0007669"/>
    <property type="project" value="InterPro"/>
</dbReference>
<feature type="disulfide bond" evidence="2">
    <location>
        <begin position="285"/>
        <end position="322"/>
    </location>
</feature>
<evidence type="ECO:0000256" key="1">
    <source>
        <dbReference type="ARBA" id="ARBA00007447"/>
    </source>
</evidence>
<evidence type="ECO:0000256" key="2">
    <source>
        <dbReference type="PIRSR" id="PIRSR601461-2"/>
    </source>
</evidence>
<dbReference type="GO" id="GO:0005764">
    <property type="term" value="C:lysosome"/>
    <property type="evidence" value="ECO:0007669"/>
    <property type="project" value="TreeGrafter"/>
</dbReference>
<dbReference type="InterPro" id="IPR021109">
    <property type="entry name" value="Peptidase_aspartic_dom_sf"/>
</dbReference>
<keyword evidence="2" id="KW-1015">Disulfide bond</keyword>
<dbReference type="PROSITE" id="PS51767">
    <property type="entry name" value="PEPTIDASE_A1"/>
    <property type="match status" value="2"/>
</dbReference>
<evidence type="ECO:0000313" key="7">
    <source>
        <dbReference type="Proteomes" id="UP000735302"/>
    </source>
</evidence>
<protein>
    <submittedName>
        <fullName evidence="6">Cathepsin d</fullName>
    </submittedName>
</protein>
<dbReference type="PRINTS" id="PR00792">
    <property type="entry name" value="PEPSIN"/>
</dbReference>
<keyword evidence="4" id="KW-0732">Signal</keyword>
<feature type="compositionally biased region" description="Basic residues" evidence="3">
    <location>
        <begin position="54"/>
        <end position="65"/>
    </location>
</feature>
<accession>A0AAV4BWT1</accession>
<evidence type="ECO:0000256" key="4">
    <source>
        <dbReference type="SAM" id="SignalP"/>
    </source>
</evidence>
<dbReference type="Proteomes" id="UP000735302">
    <property type="component" value="Unassembled WGS sequence"/>
</dbReference>
<feature type="chain" id="PRO_5043562403" evidence="4">
    <location>
        <begin position="20"/>
        <end position="367"/>
    </location>
</feature>
<dbReference type="EMBL" id="BLXT01005660">
    <property type="protein sequence ID" value="GFO24895.1"/>
    <property type="molecule type" value="Genomic_DNA"/>
</dbReference>
<keyword evidence="7" id="KW-1185">Reference proteome</keyword>
<evidence type="ECO:0000259" key="5">
    <source>
        <dbReference type="PROSITE" id="PS51767"/>
    </source>
</evidence>
<comment type="caution">
    <text evidence="6">The sequence shown here is derived from an EMBL/GenBank/DDBJ whole genome shotgun (WGS) entry which is preliminary data.</text>
</comment>
<dbReference type="AlphaFoldDB" id="A0AAV4BWT1"/>
<feature type="region of interest" description="Disordered" evidence="3">
    <location>
        <begin position="52"/>
        <end position="76"/>
    </location>
</feature>
<proteinExistence type="inferred from homology"/>
<comment type="similarity">
    <text evidence="1">Belongs to the peptidase A1 family.</text>
</comment>
<gene>
    <name evidence="6" type="ORF">PoB_005140000</name>
</gene>
<evidence type="ECO:0000313" key="6">
    <source>
        <dbReference type="EMBL" id="GFO24895.1"/>
    </source>
</evidence>
<organism evidence="6 7">
    <name type="scientific">Plakobranchus ocellatus</name>
    <dbReference type="NCBI Taxonomy" id="259542"/>
    <lineage>
        <taxon>Eukaryota</taxon>
        <taxon>Metazoa</taxon>
        <taxon>Spiralia</taxon>
        <taxon>Lophotrochozoa</taxon>
        <taxon>Mollusca</taxon>
        <taxon>Gastropoda</taxon>
        <taxon>Heterobranchia</taxon>
        <taxon>Euthyneura</taxon>
        <taxon>Panpulmonata</taxon>
        <taxon>Sacoglossa</taxon>
        <taxon>Placobranchoidea</taxon>
        <taxon>Plakobranchidae</taxon>
        <taxon>Plakobranchus</taxon>
    </lineage>
</organism>
<feature type="signal peptide" evidence="4">
    <location>
        <begin position="1"/>
        <end position="19"/>
    </location>
</feature>
<dbReference type="PANTHER" id="PTHR47966">
    <property type="entry name" value="BETA-SITE APP-CLEAVING ENZYME, ISOFORM A-RELATED"/>
    <property type="match status" value="1"/>
</dbReference>
<dbReference type="SUPFAM" id="SSF50630">
    <property type="entry name" value="Acid proteases"/>
    <property type="match status" value="1"/>
</dbReference>